<keyword evidence="2" id="KW-1185">Reference proteome</keyword>
<evidence type="ECO:0000313" key="1">
    <source>
        <dbReference type="EMBL" id="MDK3073439.1"/>
    </source>
</evidence>
<dbReference type="EMBL" id="JASNJE010000009">
    <property type="protein sequence ID" value="MDK3073439.1"/>
    <property type="molecule type" value="Genomic_DNA"/>
</dbReference>
<organism evidence="1 2">
    <name type="scientific">Sedimentitalea xiamensis</name>
    <dbReference type="NCBI Taxonomy" id="3050037"/>
    <lineage>
        <taxon>Bacteria</taxon>
        <taxon>Pseudomonadati</taxon>
        <taxon>Pseudomonadota</taxon>
        <taxon>Alphaproteobacteria</taxon>
        <taxon>Rhodobacterales</taxon>
        <taxon>Paracoccaceae</taxon>
        <taxon>Sedimentitalea</taxon>
    </lineage>
</organism>
<dbReference type="RefSeq" id="WP_284485376.1">
    <property type="nucleotide sequence ID" value="NZ_JASNJE010000009.1"/>
</dbReference>
<name>A0ABT7FF50_9RHOB</name>
<proteinExistence type="predicted"/>
<comment type="caution">
    <text evidence="1">The sequence shown here is derived from an EMBL/GenBank/DDBJ whole genome shotgun (WGS) entry which is preliminary data.</text>
</comment>
<dbReference type="Proteomes" id="UP001227126">
    <property type="component" value="Unassembled WGS sequence"/>
</dbReference>
<protein>
    <submittedName>
        <fullName evidence="1">Ferredoxin</fullName>
    </submittedName>
</protein>
<gene>
    <name evidence="1" type="ORF">QO034_09980</name>
</gene>
<reference evidence="1 2" key="1">
    <citation type="submission" date="2023-05" db="EMBL/GenBank/DDBJ databases">
        <title>Sedimentitalea sp. nov. JM2-8.</title>
        <authorList>
            <person name="Huang J."/>
        </authorList>
    </citation>
    <scope>NUCLEOTIDE SEQUENCE [LARGE SCALE GENOMIC DNA]</scope>
    <source>
        <strain evidence="1 2">JM2-8</strain>
    </source>
</reference>
<sequence length="219" mass="22623">MTSTTYDALCSLAEEHGLLVMGALNPETTGDRDGGTLVLLGAGPGFWPGFLVAPESGDGRADPIDRWSLRVIGGMADALGATARYPFGGPPHAPFVAWALASGRAFSSPTGMLVHVEVGLMISYRGALHFPDRIPFPAPSRISPCGSCRDRPCLTACPVGAFSAQAPYDLGACHAYLDTTAGGDCLVHGCAARRACPVSAGAARTSGQSALHMKAFHPK</sequence>
<evidence type="ECO:0000313" key="2">
    <source>
        <dbReference type="Proteomes" id="UP001227126"/>
    </source>
</evidence>
<accession>A0ABT7FF50</accession>